<accession>K6XUQ0</accession>
<gene>
    <name evidence="1" type="ORF">GMES_2028</name>
</gene>
<organism evidence="1 2">
    <name type="scientific">Paraglaciecola mesophila KMM 241</name>
    <dbReference type="NCBI Taxonomy" id="1128912"/>
    <lineage>
        <taxon>Bacteria</taxon>
        <taxon>Pseudomonadati</taxon>
        <taxon>Pseudomonadota</taxon>
        <taxon>Gammaproteobacteria</taxon>
        <taxon>Alteromonadales</taxon>
        <taxon>Alteromonadaceae</taxon>
        <taxon>Paraglaciecola</taxon>
    </lineage>
</organism>
<dbReference type="EMBL" id="BAEP01000043">
    <property type="protein sequence ID" value="GAC24324.1"/>
    <property type="molecule type" value="Genomic_DNA"/>
</dbReference>
<dbReference type="Proteomes" id="UP000006263">
    <property type="component" value="Unassembled WGS sequence"/>
</dbReference>
<proteinExistence type="predicted"/>
<reference evidence="1 2" key="1">
    <citation type="journal article" date="2017" name="Antonie Van Leeuwenhoek">
        <title>Rhizobium rhizosphaerae sp. nov., a novel species isolated from rice rhizosphere.</title>
        <authorList>
            <person name="Zhao J.J."/>
            <person name="Zhang J."/>
            <person name="Zhang R.J."/>
            <person name="Zhang C.W."/>
            <person name="Yin H.Q."/>
            <person name="Zhang X.X."/>
        </authorList>
    </citation>
    <scope>NUCLEOTIDE SEQUENCE [LARGE SCALE GENOMIC DNA]</scope>
    <source>
        <strain evidence="1 2">KMM 241</strain>
    </source>
</reference>
<evidence type="ECO:0000313" key="2">
    <source>
        <dbReference type="Proteomes" id="UP000006263"/>
    </source>
</evidence>
<comment type="caution">
    <text evidence="1">The sequence shown here is derived from an EMBL/GenBank/DDBJ whole genome shotgun (WGS) entry which is preliminary data.</text>
</comment>
<evidence type="ECO:0000313" key="1">
    <source>
        <dbReference type="EMBL" id="GAC24324.1"/>
    </source>
</evidence>
<dbReference type="AlphaFoldDB" id="K6XUQ0"/>
<name>K6XUQ0_9ALTE</name>
<protein>
    <submittedName>
        <fullName evidence="1">Uncharacterized protein</fullName>
    </submittedName>
</protein>
<sequence length="48" mass="5430">MVFDHLCTARTEHSFAAYELCSLMRCAYGIHAYFQTASRGSSNSFFNS</sequence>